<feature type="region of interest" description="Disordered" evidence="8">
    <location>
        <begin position="422"/>
        <end position="443"/>
    </location>
</feature>
<dbReference type="GO" id="GO:0003700">
    <property type="term" value="F:DNA-binding transcription factor activity"/>
    <property type="evidence" value="ECO:0007669"/>
    <property type="project" value="InterPro"/>
</dbReference>
<dbReference type="EMBL" id="SXDO01000006">
    <property type="protein sequence ID" value="NFU27663.1"/>
    <property type="molecule type" value="Genomic_DNA"/>
</dbReference>
<evidence type="ECO:0000256" key="3">
    <source>
        <dbReference type="ARBA" id="ARBA00022814"/>
    </source>
</evidence>
<dbReference type="InterPro" id="IPR058582">
    <property type="entry name" value="KH_NusA_2nd"/>
</dbReference>
<evidence type="ECO:0000256" key="7">
    <source>
        <dbReference type="HAMAP-Rule" id="MF_00945"/>
    </source>
</evidence>
<dbReference type="NCBIfam" id="TIGR01953">
    <property type="entry name" value="NusA"/>
    <property type="match status" value="1"/>
</dbReference>
<keyword evidence="3 7" id="KW-0889">Transcription antitermination</keyword>
<dbReference type="GO" id="GO:0006353">
    <property type="term" value="P:DNA-templated transcription termination"/>
    <property type="evidence" value="ECO:0007669"/>
    <property type="project" value="UniProtKB-UniRule"/>
</dbReference>
<evidence type="ECO:0000256" key="1">
    <source>
        <dbReference type="ARBA" id="ARBA00022472"/>
    </source>
</evidence>
<dbReference type="Gene3D" id="3.30.300.20">
    <property type="match status" value="2"/>
</dbReference>
<evidence type="ECO:0000256" key="2">
    <source>
        <dbReference type="ARBA" id="ARBA00022490"/>
    </source>
</evidence>
<keyword evidence="1 7" id="KW-0806">Transcription termination</keyword>
<dbReference type="InterPro" id="IPR036555">
    <property type="entry name" value="NusA_N_sf"/>
</dbReference>
<dbReference type="InterPro" id="IPR015946">
    <property type="entry name" value="KH_dom-like_a/b"/>
</dbReference>
<dbReference type="InterPro" id="IPR013735">
    <property type="entry name" value="TF_NusA_N"/>
</dbReference>
<feature type="domain" description="K Homology" evidence="10">
    <location>
        <begin position="307"/>
        <end position="398"/>
    </location>
</feature>
<protein>
    <recommendedName>
        <fullName evidence="7">Transcription termination/antitermination protein NusA</fullName>
    </recommendedName>
</protein>
<comment type="similarity">
    <text evidence="7">Belongs to the NusA family.</text>
</comment>
<comment type="caution">
    <text evidence="11">The sequence shown here is derived from an EMBL/GenBank/DDBJ whole genome shotgun (WGS) entry which is preliminary data.</text>
</comment>
<dbReference type="InterPro" id="IPR009019">
    <property type="entry name" value="KH_sf_prok-type"/>
</dbReference>
<keyword evidence="4 7" id="KW-0694">RNA-binding</keyword>
<dbReference type="FunFam" id="3.30.300.20:FF:000002">
    <property type="entry name" value="Transcription termination/antitermination protein NusA"/>
    <property type="match status" value="1"/>
</dbReference>
<dbReference type="GO" id="GO:0003723">
    <property type="term" value="F:RNA binding"/>
    <property type="evidence" value="ECO:0007669"/>
    <property type="project" value="UniProtKB-UniRule"/>
</dbReference>
<dbReference type="PANTHER" id="PTHR22648:SF0">
    <property type="entry name" value="TRANSCRIPTION TERMINATION_ANTITERMINATION PROTEIN NUSA"/>
    <property type="match status" value="1"/>
</dbReference>
<dbReference type="InterPro" id="IPR004087">
    <property type="entry name" value="KH_dom"/>
</dbReference>
<dbReference type="SUPFAM" id="SSF54814">
    <property type="entry name" value="Prokaryotic type KH domain (KH-domain type II)"/>
    <property type="match status" value="2"/>
</dbReference>
<dbReference type="Gene3D" id="2.40.50.140">
    <property type="entry name" value="Nucleic acid-binding proteins"/>
    <property type="match status" value="1"/>
</dbReference>
<accession>A0A6G4H2F6</accession>
<evidence type="ECO:0000256" key="5">
    <source>
        <dbReference type="ARBA" id="ARBA00023015"/>
    </source>
</evidence>
<dbReference type="Gene3D" id="3.30.1480.10">
    <property type="entry name" value="NusA, N-terminal domain"/>
    <property type="match status" value="1"/>
</dbReference>
<comment type="subunit">
    <text evidence="7">Monomer. Binds directly to the core enzyme of the DNA-dependent RNA polymerase and to nascent RNA.</text>
</comment>
<dbReference type="CDD" id="cd04455">
    <property type="entry name" value="S1_NusA"/>
    <property type="match status" value="1"/>
</dbReference>
<dbReference type="CDD" id="cd02134">
    <property type="entry name" value="KH-II_NusA_rpt1"/>
    <property type="match status" value="1"/>
</dbReference>
<dbReference type="SMART" id="SM00316">
    <property type="entry name" value="S1"/>
    <property type="match status" value="1"/>
</dbReference>
<dbReference type="HAMAP" id="MF_00945_B">
    <property type="entry name" value="NusA_B"/>
    <property type="match status" value="1"/>
</dbReference>
<dbReference type="Pfam" id="PF08529">
    <property type="entry name" value="NusA_N"/>
    <property type="match status" value="1"/>
</dbReference>
<name>A0A6G4H2F6_CLOBO</name>
<dbReference type="InterPro" id="IPR012340">
    <property type="entry name" value="NA-bd_OB-fold"/>
</dbReference>
<keyword evidence="5 7" id="KW-0805">Transcription regulation</keyword>
<dbReference type="SMART" id="SM00322">
    <property type="entry name" value="KH"/>
    <property type="match status" value="2"/>
</dbReference>
<evidence type="ECO:0000259" key="10">
    <source>
        <dbReference type="SMART" id="SM00322"/>
    </source>
</evidence>
<feature type="domain" description="K Homology" evidence="10">
    <location>
        <begin position="233"/>
        <end position="306"/>
    </location>
</feature>
<gene>
    <name evidence="7 11" type="primary">nusA</name>
    <name evidence="11" type="ORF">FDF81_05325</name>
</gene>
<evidence type="ECO:0000256" key="6">
    <source>
        <dbReference type="ARBA" id="ARBA00023163"/>
    </source>
</evidence>
<keyword evidence="6 7" id="KW-0804">Transcription</keyword>
<reference evidence="11" key="1">
    <citation type="submission" date="2019-04" db="EMBL/GenBank/DDBJ databases">
        <title>Genome sequencing of Clostridium botulinum Groups I-IV and Clostridium butyricum.</title>
        <authorList>
            <person name="Brunt J."/>
            <person name="Van Vliet A.H.M."/>
            <person name="Stringer S.C."/>
            <person name="Carter A.T."/>
            <person name="Peck M.W."/>
        </authorList>
    </citation>
    <scope>NUCLEOTIDE SEQUENCE</scope>
    <source>
        <strain evidence="11">IFR 16/362</strain>
    </source>
</reference>
<dbReference type="GO" id="GO:0031564">
    <property type="term" value="P:transcription antitermination"/>
    <property type="evidence" value="ECO:0007669"/>
    <property type="project" value="UniProtKB-UniRule"/>
</dbReference>
<dbReference type="PANTHER" id="PTHR22648">
    <property type="entry name" value="TRANSCRIPTION TERMINATION FACTOR NUSA"/>
    <property type="match status" value="1"/>
</dbReference>
<comment type="subcellular location">
    <subcellularLocation>
        <location evidence="7">Cytoplasm</location>
    </subcellularLocation>
</comment>
<dbReference type="GO" id="GO:0005829">
    <property type="term" value="C:cytosol"/>
    <property type="evidence" value="ECO:0007669"/>
    <property type="project" value="TreeGrafter"/>
</dbReference>
<dbReference type="InterPro" id="IPR010213">
    <property type="entry name" value="TF_NusA"/>
</dbReference>
<organism evidence="11">
    <name type="scientific">Clostridium botulinum</name>
    <dbReference type="NCBI Taxonomy" id="1491"/>
    <lineage>
        <taxon>Bacteria</taxon>
        <taxon>Bacillati</taxon>
        <taxon>Bacillota</taxon>
        <taxon>Clostridia</taxon>
        <taxon>Eubacteriales</taxon>
        <taxon>Clostridiaceae</taxon>
        <taxon>Clostridium</taxon>
    </lineage>
</organism>
<feature type="domain" description="S1 motif" evidence="9">
    <location>
        <begin position="137"/>
        <end position="203"/>
    </location>
</feature>
<evidence type="ECO:0000256" key="8">
    <source>
        <dbReference type="SAM" id="MobiDB-lite"/>
    </source>
</evidence>
<comment type="function">
    <text evidence="7">Participates in both transcription termination and antitermination.</text>
</comment>
<dbReference type="FunFam" id="3.30.300.20:FF:000005">
    <property type="entry name" value="Transcription termination/antitermination protein NusA"/>
    <property type="match status" value="1"/>
</dbReference>
<evidence type="ECO:0000259" key="9">
    <source>
        <dbReference type="SMART" id="SM00316"/>
    </source>
</evidence>
<dbReference type="InterPro" id="IPR025249">
    <property type="entry name" value="TF_NusA_KH_1st"/>
</dbReference>
<evidence type="ECO:0000256" key="4">
    <source>
        <dbReference type="ARBA" id="ARBA00022884"/>
    </source>
</evidence>
<dbReference type="AlphaFoldDB" id="A0A6G4H2F6"/>
<dbReference type="InterPro" id="IPR003029">
    <property type="entry name" value="S1_domain"/>
</dbReference>
<dbReference type="SUPFAM" id="SSF50249">
    <property type="entry name" value="Nucleic acid-binding proteins"/>
    <property type="match status" value="1"/>
</dbReference>
<dbReference type="CDD" id="cd22529">
    <property type="entry name" value="KH-II_NusA_rpt2"/>
    <property type="match status" value="1"/>
</dbReference>
<dbReference type="InterPro" id="IPR030842">
    <property type="entry name" value="TF_NusA_bacterial"/>
</dbReference>
<dbReference type="Pfam" id="PF13184">
    <property type="entry name" value="KH_NusA_1st"/>
    <property type="match status" value="1"/>
</dbReference>
<feature type="compositionally biased region" description="Basic and acidic residues" evidence="8">
    <location>
        <begin position="422"/>
        <end position="432"/>
    </location>
</feature>
<keyword evidence="2 7" id="KW-0963">Cytoplasm</keyword>
<dbReference type="PROSITE" id="PS50084">
    <property type="entry name" value="KH_TYPE_1"/>
    <property type="match status" value="1"/>
</dbReference>
<sequence>MNQEFVEALREIVKEKGISADLLFTTIEDALVTAYKKNYAKQGGSTNNVKVIMNRENGEIKVYAQKKVVDFVEEEVEEISLEDAKEIDPNYELEDIINIEVTPKKFGRIAAQAAKQVVIQRIKEEERRIVYNEYIEKEEDILTGTVLRKDKGNILINVGKSEAVLGPNEQIPGEQFRFNEKIKLYVVEVKNTTKGPQVLISRTHPGLVKRLFELEVPEIYNGIVEIKSIAREAGSRTKIAVYSNDESVDPMGACVGPKGVRVQNIVNELKNEKIDIIKWSKFPDELICNALSPAKVIDVTIVDEENKAARAVVDDSQLSLAIGKEGQNVRLAAKLTGWKIDIKSKSQAEKEATLNLSEAKDEKILENKKEDKEDKIDLHEEMDSIVEDTKENIKEEISVSHDNQEVDSELEKAMEEVFNTEDKENKLEKDMNLFEDDNEKPSIDTEKAIEESLKMNFNRIKKSKIII</sequence>
<dbReference type="Pfam" id="PF26594">
    <property type="entry name" value="KH_NusA_2nd"/>
    <property type="match status" value="1"/>
</dbReference>
<dbReference type="FunFam" id="3.30.1480.10:FF:000002">
    <property type="entry name" value="Transcription termination/antitermination protein NusA"/>
    <property type="match status" value="1"/>
</dbReference>
<evidence type="ECO:0000313" key="11">
    <source>
        <dbReference type="EMBL" id="NFU27663.1"/>
    </source>
</evidence>
<proteinExistence type="inferred from homology"/>
<dbReference type="SUPFAM" id="SSF69705">
    <property type="entry name" value="Transcription factor NusA, N-terminal domain"/>
    <property type="match status" value="1"/>
</dbReference>